<comment type="caution">
    <text evidence="1">The sequence shown here is derived from an EMBL/GenBank/DDBJ whole genome shotgun (WGS) entry which is preliminary data.</text>
</comment>
<dbReference type="EMBL" id="JBEFKJ010000026">
    <property type="protein sequence ID" value="KAL2039201.1"/>
    <property type="molecule type" value="Genomic_DNA"/>
</dbReference>
<name>A0ABR4A2Q4_9LECA</name>
<dbReference type="Proteomes" id="UP001590950">
    <property type="component" value="Unassembled WGS sequence"/>
</dbReference>
<organism evidence="1 2">
    <name type="scientific">Stereocaulon virgatum</name>
    <dbReference type="NCBI Taxonomy" id="373712"/>
    <lineage>
        <taxon>Eukaryota</taxon>
        <taxon>Fungi</taxon>
        <taxon>Dikarya</taxon>
        <taxon>Ascomycota</taxon>
        <taxon>Pezizomycotina</taxon>
        <taxon>Lecanoromycetes</taxon>
        <taxon>OSLEUM clade</taxon>
        <taxon>Lecanoromycetidae</taxon>
        <taxon>Lecanorales</taxon>
        <taxon>Lecanorineae</taxon>
        <taxon>Stereocaulaceae</taxon>
        <taxon>Stereocaulon</taxon>
    </lineage>
</organism>
<protein>
    <submittedName>
        <fullName evidence="1">Uncharacterized protein</fullName>
    </submittedName>
</protein>
<evidence type="ECO:0000313" key="2">
    <source>
        <dbReference type="Proteomes" id="UP001590950"/>
    </source>
</evidence>
<proteinExistence type="predicted"/>
<accession>A0ABR4A2Q4</accession>
<gene>
    <name evidence="1" type="ORF">N7G274_007869</name>
</gene>
<keyword evidence="2" id="KW-1185">Reference proteome</keyword>
<sequence length="126" mass="14687">MHLTLSRRRYATSMNLRSIANRAFRLRWTNSWNCTGMAALQRGYCPISMGAKARLLFLLNLLAYIIRMPCRSIFPIFRWFVHYAQRPSIILGGSEESDMVNRQALVEVKILIECVFSKRFIISLIN</sequence>
<reference evidence="1 2" key="1">
    <citation type="submission" date="2024-09" db="EMBL/GenBank/DDBJ databases">
        <title>Rethinking Asexuality: The Enigmatic Case of Functional Sexual Genes in Lepraria (Stereocaulaceae).</title>
        <authorList>
            <person name="Doellman M."/>
            <person name="Sun Y."/>
            <person name="Barcenas-Pena A."/>
            <person name="Lumbsch H.T."/>
            <person name="Grewe F."/>
        </authorList>
    </citation>
    <scope>NUCLEOTIDE SEQUENCE [LARGE SCALE GENOMIC DNA]</scope>
    <source>
        <strain evidence="1 2">Mercado 3170</strain>
    </source>
</reference>
<evidence type="ECO:0000313" key="1">
    <source>
        <dbReference type="EMBL" id="KAL2039201.1"/>
    </source>
</evidence>